<dbReference type="CDD" id="cd16018">
    <property type="entry name" value="Enpp"/>
    <property type="match status" value="1"/>
</dbReference>
<evidence type="ECO:0000313" key="2">
    <source>
        <dbReference type="Proteomes" id="UP000016568"/>
    </source>
</evidence>
<reference evidence="1 2" key="1">
    <citation type="submission" date="2013-09" db="EMBL/GenBank/DDBJ databases">
        <title>Whole genome shotgun sequence of Novosphingobium tardaugens NBRC 16725.</title>
        <authorList>
            <person name="Isaki S."/>
            <person name="Hosoyama A."/>
            <person name="Tsuchikane K."/>
            <person name="Katsumata H."/>
            <person name="Ando Y."/>
            <person name="Yamazaki S."/>
            <person name="Fujita N."/>
        </authorList>
    </citation>
    <scope>NUCLEOTIDE SEQUENCE [LARGE SCALE GENOMIC DNA]</scope>
    <source>
        <strain evidence="1 2">NBRC 16725</strain>
    </source>
</reference>
<protein>
    <submittedName>
        <fullName evidence="1">Nucleotide pyrophosphatase family protein</fullName>
    </submittedName>
</protein>
<evidence type="ECO:0000313" key="1">
    <source>
        <dbReference type="EMBL" id="GAD51193.1"/>
    </source>
</evidence>
<dbReference type="SUPFAM" id="SSF53649">
    <property type="entry name" value="Alkaline phosphatase-like"/>
    <property type="match status" value="1"/>
</dbReference>
<dbReference type="AlphaFoldDB" id="U3A8V3"/>
<dbReference type="InterPro" id="IPR017850">
    <property type="entry name" value="Alkaline_phosphatase_core_sf"/>
</dbReference>
<dbReference type="InterPro" id="IPR002591">
    <property type="entry name" value="Phosphodiest/P_Trfase"/>
</dbReference>
<accession>U3A8V3</accession>
<dbReference type="GO" id="GO:0016787">
    <property type="term" value="F:hydrolase activity"/>
    <property type="evidence" value="ECO:0007669"/>
    <property type="project" value="UniProtKB-ARBA"/>
</dbReference>
<dbReference type="Gene3D" id="3.40.720.10">
    <property type="entry name" value="Alkaline Phosphatase, subunit A"/>
    <property type="match status" value="1"/>
</dbReference>
<proteinExistence type="predicted"/>
<dbReference type="EMBL" id="BASZ01000027">
    <property type="protein sequence ID" value="GAD51193.1"/>
    <property type="molecule type" value="Genomic_DNA"/>
</dbReference>
<dbReference type="PANTHER" id="PTHR10151:SF120">
    <property type="entry name" value="BIS(5'-ADENOSYL)-TRIPHOSPHATASE"/>
    <property type="match status" value="1"/>
</dbReference>
<keyword evidence="2" id="KW-1185">Reference proteome</keyword>
<sequence>MAVPNLTALVERGAYADGVIGVFPSVTYPSHTTIVTGVEPARHGVTSNFRLGTLDWLKNASDIRVPALWDIARQGGVTTSAIMWPMTYGAAIDWLITETDETRKEDLKIALTRGATKGLIEELSRDVGPPPVGQRTDLHAIENLDRMSAAYAAQILKRHKPGLMLVHFLEADHMQHRFGPNSSQARQAFEHIDMHVGTLIEALKTAGTAERTDVIVIGDHGFAPVHTVINVGRLLLDTGLAMAREGDVDSDLVFLESHAGSGIFHAKPNADPALLDEFLGKLQKKIEQDYRGILVWLTDADIVRLGGDPNAVAGITAAPGYMIAVAPDTKRSLPTTRFRGMHGYTPEIRLMDTGMIAAGPSFREGQRLSVARLLDVAPTVAAILGLEMKATDGDVMVGALKQIESAENPF</sequence>
<gene>
    <name evidence="1" type="ORF">NT2_27_00060</name>
</gene>
<dbReference type="PANTHER" id="PTHR10151">
    <property type="entry name" value="ECTONUCLEOTIDE PYROPHOSPHATASE/PHOSPHODIESTERASE"/>
    <property type="match status" value="1"/>
</dbReference>
<dbReference type="Pfam" id="PF01663">
    <property type="entry name" value="Phosphodiest"/>
    <property type="match status" value="1"/>
</dbReference>
<dbReference type="Proteomes" id="UP000016568">
    <property type="component" value="Unassembled WGS sequence"/>
</dbReference>
<name>U3A8V3_9SPHN</name>
<organism evidence="1 2">
    <name type="scientific">Caenibius tardaugens NBRC 16725</name>
    <dbReference type="NCBI Taxonomy" id="1219035"/>
    <lineage>
        <taxon>Bacteria</taxon>
        <taxon>Pseudomonadati</taxon>
        <taxon>Pseudomonadota</taxon>
        <taxon>Alphaproteobacteria</taxon>
        <taxon>Sphingomonadales</taxon>
        <taxon>Erythrobacteraceae</taxon>
        <taxon>Caenibius</taxon>
    </lineage>
</organism>
<comment type="caution">
    <text evidence="1">The sequence shown here is derived from an EMBL/GenBank/DDBJ whole genome shotgun (WGS) entry which is preliminary data.</text>
</comment>
<dbReference type="eggNOG" id="COG1524">
    <property type="taxonomic scope" value="Bacteria"/>
</dbReference>